<reference evidence="2 3" key="1">
    <citation type="submission" date="2018-11" db="EMBL/GenBank/DDBJ databases">
        <title>Draft genome sequences of proposed Pectobacterium aquaticum sp. nov. isolated in France from fresh water.</title>
        <authorList>
            <person name="Pedron J."/>
            <person name="Barny M.A."/>
        </authorList>
    </citation>
    <scope>NUCLEOTIDE SEQUENCE [LARGE SCALE GENOMIC DNA]</scope>
    <source>
        <strain evidence="2 3">A127-S21-F16</strain>
    </source>
</reference>
<dbReference type="InterPro" id="IPR014944">
    <property type="entry name" value="Toxin_SymE-like"/>
</dbReference>
<dbReference type="GO" id="GO:0005737">
    <property type="term" value="C:cytoplasm"/>
    <property type="evidence" value="ECO:0007669"/>
    <property type="project" value="InterPro"/>
</dbReference>
<dbReference type="GO" id="GO:0016070">
    <property type="term" value="P:RNA metabolic process"/>
    <property type="evidence" value="ECO:0007669"/>
    <property type="project" value="InterPro"/>
</dbReference>
<gene>
    <name evidence="2" type="ORF">DMB84_021035</name>
</gene>
<sequence>GNWLEAAGFGTDTRVVITVEQGQLVIRIMTE</sequence>
<dbReference type="GO" id="GO:0003723">
    <property type="term" value="F:RNA binding"/>
    <property type="evidence" value="ECO:0007669"/>
    <property type="project" value="InterPro"/>
</dbReference>
<evidence type="ECO:0000259" key="1">
    <source>
        <dbReference type="Pfam" id="PF08845"/>
    </source>
</evidence>
<feature type="non-terminal residue" evidence="2">
    <location>
        <position position="1"/>
    </location>
</feature>
<dbReference type="GO" id="GO:0016788">
    <property type="term" value="F:hydrolase activity, acting on ester bonds"/>
    <property type="evidence" value="ECO:0007669"/>
    <property type="project" value="InterPro"/>
</dbReference>
<organism evidence="2 3">
    <name type="scientific">Pectobacterium aquaticum</name>
    <dbReference type="NCBI Taxonomy" id="2204145"/>
    <lineage>
        <taxon>Bacteria</taxon>
        <taxon>Pseudomonadati</taxon>
        <taxon>Pseudomonadota</taxon>
        <taxon>Gammaproteobacteria</taxon>
        <taxon>Enterobacterales</taxon>
        <taxon>Pectobacteriaceae</taxon>
        <taxon>Pectobacterium</taxon>
    </lineage>
</organism>
<dbReference type="AlphaFoldDB" id="A0AA93AI78"/>
<dbReference type="EMBL" id="QHJS02000196">
    <property type="protein sequence ID" value="RRO06689.1"/>
    <property type="molecule type" value="Genomic_DNA"/>
</dbReference>
<comment type="caution">
    <text evidence="2">The sequence shown here is derived from an EMBL/GenBank/DDBJ whole genome shotgun (WGS) entry which is preliminary data.</text>
</comment>
<proteinExistence type="predicted"/>
<name>A0AA93AI78_9GAMM</name>
<evidence type="ECO:0000313" key="2">
    <source>
        <dbReference type="EMBL" id="RRO06689.1"/>
    </source>
</evidence>
<feature type="domain" description="Toxin SymE-like" evidence="1">
    <location>
        <begin position="1"/>
        <end position="27"/>
    </location>
</feature>
<dbReference type="Proteomes" id="UP000256540">
    <property type="component" value="Unassembled WGS sequence"/>
</dbReference>
<protein>
    <submittedName>
        <fullName evidence="2">Type I addiction module toxin, SymE family</fullName>
    </submittedName>
</protein>
<accession>A0AA93AI78</accession>
<evidence type="ECO:0000313" key="3">
    <source>
        <dbReference type="Proteomes" id="UP000256540"/>
    </source>
</evidence>
<dbReference type="Pfam" id="PF08845">
    <property type="entry name" value="SymE_toxin"/>
    <property type="match status" value="1"/>
</dbReference>